<dbReference type="GO" id="GO:0004175">
    <property type="term" value="F:endopeptidase activity"/>
    <property type="evidence" value="ECO:0007669"/>
    <property type="project" value="TreeGrafter"/>
</dbReference>
<feature type="signal peptide" evidence="1">
    <location>
        <begin position="1"/>
        <end position="19"/>
    </location>
</feature>
<organism evidence="3">
    <name type="scientific">Dyadobacter sp. 676</name>
    <dbReference type="NCBI Taxonomy" id="3088362"/>
    <lineage>
        <taxon>Bacteria</taxon>
        <taxon>Pseudomonadati</taxon>
        <taxon>Bacteroidota</taxon>
        <taxon>Cytophagia</taxon>
        <taxon>Cytophagales</taxon>
        <taxon>Spirosomataceae</taxon>
        <taxon>Dyadobacter</taxon>
    </lineage>
</organism>
<feature type="domain" description="Tail specific protease" evidence="2">
    <location>
        <begin position="539"/>
        <end position="715"/>
    </location>
</feature>
<dbReference type="Gene3D" id="2.30.42.10">
    <property type="match status" value="1"/>
</dbReference>
<dbReference type="InterPro" id="IPR036034">
    <property type="entry name" value="PDZ_sf"/>
</dbReference>
<dbReference type="InterPro" id="IPR005151">
    <property type="entry name" value="Tail-specific_protease"/>
</dbReference>
<evidence type="ECO:0000313" key="3">
    <source>
        <dbReference type="EMBL" id="XCH23891.1"/>
    </source>
</evidence>
<reference evidence="3" key="1">
    <citation type="submission" date="2024-06" db="EMBL/GenBank/DDBJ databases">
        <title>Sequencing and assembly of the genome of Dyadobacter sp. strain 676, a symbiont of Cyamopsis tetragonoloba.</title>
        <authorList>
            <person name="Guro P."/>
            <person name="Sazanova A."/>
            <person name="Kuznetsova I."/>
            <person name="Belimov A."/>
            <person name="Safronova V."/>
        </authorList>
    </citation>
    <scope>NUCLEOTIDE SEQUENCE</scope>
    <source>
        <strain evidence="3">676</strain>
    </source>
</reference>
<dbReference type="PANTHER" id="PTHR32060">
    <property type="entry name" value="TAIL-SPECIFIC PROTEASE"/>
    <property type="match status" value="1"/>
</dbReference>
<dbReference type="GO" id="GO:0006508">
    <property type="term" value="P:proteolysis"/>
    <property type="evidence" value="ECO:0007669"/>
    <property type="project" value="InterPro"/>
</dbReference>
<dbReference type="Gene3D" id="3.90.226.10">
    <property type="entry name" value="2-enoyl-CoA Hydratase, Chain A, domain 1"/>
    <property type="match status" value="1"/>
</dbReference>
<dbReference type="SMART" id="SM00245">
    <property type="entry name" value="TSPc"/>
    <property type="match status" value="1"/>
</dbReference>
<dbReference type="Gene3D" id="3.30.750.44">
    <property type="match status" value="1"/>
</dbReference>
<dbReference type="InterPro" id="IPR029045">
    <property type="entry name" value="ClpP/crotonase-like_dom_sf"/>
</dbReference>
<dbReference type="AlphaFoldDB" id="A0AAU8FH75"/>
<proteinExistence type="predicted"/>
<feature type="chain" id="PRO_5043493438" evidence="1">
    <location>
        <begin position="20"/>
        <end position="739"/>
    </location>
</feature>
<dbReference type="GO" id="GO:0030288">
    <property type="term" value="C:outer membrane-bounded periplasmic space"/>
    <property type="evidence" value="ECO:0007669"/>
    <property type="project" value="TreeGrafter"/>
</dbReference>
<name>A0AAU8FH75_9BACT</name>
<protein>
    <submittedName>
        <fullName evidence="3">S41 family peptidase</fullName>
    </submittedName>
</protein>
<dbReference type="GO" id="GO:0007165">
    <property type="term" value="P:signal transduction"/>
    <property type="evidence" value="ECO:0007669"/>
    <property type="project" value="TreeGrafter"/>
</dbReference>
<dbReference type="EMBL" id="CP159289">
    <property type="protein sequence ID" value="XCH23891.1"/>
    <property type="molecule type" value="Genomic_DNA"/>
</dbReference>
<sequence length="739" mass="82198">MRYLPLTLLCLLCMSASIAQRSAGFNLDFEQTPVTPGLPRPWAEWGKGYVLTTDTTEKYTGRAALRIQSPSSMDNIQFGCAANTIPADYSGKQIELKGYMKFANVEKGWVGLMLRIDGKSGTLQFSNMQSEKLHGTRDWAQYSIKLPYPASAENIHIGALLVGQGTLWADQFELLIDGKPFMEAPPRREFPAALDKAFDGGSKLAIGPGYPLSTEQCENVAKLGRIWGFVKYHHPAVAEGNFNMDYELFRVAAPYMAAQNDTERQRVLIKWMDKFGAIKALSAEPVPANAVIKPNLAWIGTSGKGLSVRLDSIRRAERTDDQYYIASYANVGNPDFKNENPYKEMAYPDAGFRLLSLFRYWNMIEYFFPYKPLIREDWYAVLKEFVPKFVMAADETEYKLAALALIARVKDTHANLYGNHDALDRHFGKNYAPVELRFVENKPVVVDYYNAQLGEQTGLKPGDVIETINGRPVAQVVAEQKPYTPASNAVVQLKTMAPNLLRSNDPAVAVTFSRDGKIQKANIPLYSRDKVNIYANYNKKDTCFKMIRPDIAYVFPGKFKNSYLPALTPKILESKGVVVDMRCYPSDFMVFSFCPMLLPEARPFVKFTIGKPKTPGIFTWSPELKLGKTNADYYKGKVIVIVNENTLSQSEYTTMAFSAAPNVTVIGSTTAGADGNVSPIVLPGGLRTGISGIGIYYPDGRETQQVGIVPQIEVRPTIKGIADGRDEPLEKAVQLISGM</sequence>
<dbReference type="PANTHER" id="PTHR32060:SF30">
    <property type="entry name" value="CARBOXY-TERMINAL PROCESSING PROTEASE CTPA"/>
    <property type="match status" value="1"/>
</dbReference>
<evidence type="ECO:0000259" key="2">
    <source>
        <dbReference type="SMART" id="SM00245"/>
    </source>
</evidence>
<keyword evidence="1" id="KW-0732">Signal</keyword>
<dbReference type="RefSeq" id="WP_353719215.1">
    <property type="nucleotide sequence ID" value="NZ_CP159289.1"/>
</dbReference>
<dbReference type="Pfam" id="PF03572">
    <property type="entry name" value="Peptidase_S41"/>
    <property type="match status" value="1"/>
</dbReference>
<dbReference type="GO" id="GO:0008236">
    <property type="term" value="F:serine-type peptidase activity"/>
    <property type="evidence" value="ECO:0007669"/>
    <property type="project" value="InterPro"/>
</dbReference>
<gene>
    <name evidence="3" type="ORF">ABV298_26830</name>
</gene>
<dbReference type="SUPFAM" id="SSF52096">
    <property type="entry name" value="ClpP/crotonase"/>
    <property type="match status" value="1"/>
</dbReference>
<dbReference type="Gene3D" id="2.60.120.260">
    <property type="entry name" value="Galactose-binding domain-like"/>
    <property type="match status" value="1"/>
</dbReference>
<dbReference type="CDD" id="cd07562">
    <property type="entry name" value="Peptidase_S41_TRI"/>
    <property type="match status" value="1"/>
</dbReference>
<dbReference type="SUPFAM" id="SSF50156">
    <property type="entry name" value="PDZ domain-like"/>
    <property type="match status" value="1"/>
</dbReference>
<evidence type="ECO:0000256" key="1">
    <source>
        <dbReference type="SAM" id="SignalP"/>
    </source>
</evidence>
<accession>A0AAU8FH75</accession>